<feature type="compositionally biased region" description="Basic and acidic residues" evidence="4">
    <location>
        <begin position="190"/>
        <end position="204"/>
    </location>
</feature>
<protein>
    <recommendedName>
        <fullName evidence="5">Zinc finger PHD-type domain-containing protein</fullName>
    </recommendedName>
</protein>
<feature type="compositionally biased region" description="Acidic residues" evidence="4">
    <location>
        <begin position="571"/>
        <end position="591"/>
    </location>
</feature>
<dbReference type="InterPro" id="IPR011011">
    <property type="entry name" value="Znf_FYVE_PHD"/>
</dbReference>
<dbReference type="CDD" id="cd15489">
    <property type="entry name" value="PHD_SF"/>
    <property type="match status" value="1"/>
</dbReference>
<evidence type="ECO:0000256" key="1">
    <source>
        <dbReference type="ARBA" id="ARBA00022723"/>
    </source>
</evidence>
<keyword evidence="7" id="KW-1185">Reference proteome</keyword>
<keyword evidence="3" id="KW-0862">Zinc</keyword>
<feature type="region of interest" description="Disordered" evidence="4">
    <location>
        <begin position="404"/>
        <end position="650"/>
    </location>
</feature>
<feature type="region of interest" description="Disordered" evidence="4">
    <location>
        <begin position="1"/>
        <end position="21"/>
    </location>
</feature>
<feature type="compositionally biased region" description="Basic residues" evidence="4">
    <location>
        <begin position="295"/>
        <end position="313"/>
    </location>
</feature>
<keyword evidence="1" id="KW-0479">Metal-binding</keyword>
<dbReference type="InterPro" id="IPR019787">
    <property type="entry name" value="Znf_PHD-finger"/>
</dbReference>
<feature type="region of interest" description="Disordered" evidence="4">
    <location>
        <begin position="289"/>
        <end position="387"/>
    </location>
</feature>
<dbReference type="InterPro" id="IPR019786">
    <property type="entry name" value="Zinc_finger_PHD-type_CS"/>
</dbReference>
<feature type="region of interest" description="Disordered" evidence="4">
    <location>
        <begin position="720"/>
        <end position="829"/>
    </location>
</feature>
<name>A0A4V2K6K2_9APHY</name>
<evidence type="ECO:0000259" key="5">
    <source>
        <dbReference type="SMART" id="SM00249"/>
    </source>
</evidence>
<feature type="region of interest" description="Disordered" evidence="4">
    <location>
        <begin position="113"/>
        <end position="225"/>
    </location>
</feature>
<feature type="domain" description="Zinc finger PHD-type" evidence="5">
    <location>
        <begin position="840"/>
        <end position="897"/>
    </location>
</feature>
<dbReference type="Proteomes" id="UP000292082">
    <property type="component" value="Unassembled WGS sequence"/>
</dbReference>
<gene>
    <name evidence="6" type="ORF">BD310DRAFT_861752</name>
</gene>
<evidence type="ECO:0000313" key="7">
    <source>
        <dbReference type="Proteomes" id="UP000292082"/>
    </source>
</evidence>
<dbReference type="SMART" id="SM00249">
    <property type="entry name" value="PHD"/>
    <property type="match status" value="1"/>
</dbReference>
<dbReference type="SUPFAM" id="SSF57903">
    <property type="entry name" value="FYVE/PHD zinc finger"/>
    <property type="match status" value="1"/>
</dbReference>
<feature type="compositionally biased region" description="Polar residues" evidence="4">
    <location>
        <begin position="1111"/>
        <end position="1135"/>
    </location>
</feature>
<feature type="region of interest" description="Disordered" evidence="4">
    <location>
        <begin position="985"/>
        <end position="1022"/>
    </location>
</feature>
<feature type="compositionally biased region" description="Acidic residues" evidence="4">
    <location>
        <begin position="318"/>
        <end position="327"/>
    </location>
</feature>
<sequence>MPRRTATPATPAPPAPLPPPPRDLAALEQQDPEWAANLHTLRRHWKWANFSQFFYTFAPLLAMPDVFLSDVEDDLARGTNLYIPRIMHRLLYTLSQDRKLNIDNWQTALRRQYMRRDPTANPIGPEPKVPSRDSSLVPSEDDEEESKEHSSEAESKPKDDAMDTDGDQQSEAGVTAETAKEEDGQSSVKTKAEPREEDETIPKESDDEPVNPPKAEEEEESKDWLQLPMLEKLDSLHLLTEWQFQNPYRLRQLMKDDDDMANWRIEPIGYDAKTNAYWLIGPDRLWIQRAPPKAPRSRTLKRKRPAATPKKRVKADESSFDEDEEDEPIIRSKRSRTQSQSKATASQSRSQTHTSGRATRTSRRNGRPSGLDIDVISAGKSTRAAKVQANKKLDIQAKELAEFQRQAAALARSSPRKTRAPASPAKRITGTRVSARLRHAGGAGDEDDSDDEWQQVPDEWLQESASPSRRTRTRTRSGKGKVWQEEEDEDQERESEPDAEQQQDEEEAAEDPVQEQADDEERKYEAQQDDGDERREEGGEEGGENADGAGQDNGLLQKAGLESGNVSDLTDLSEQEAEPPADEDDEEEEEEAPKVPRRRGRKAAFGVRRSGRRGRKSRTVNEQPEQQLFIKRAVKEAEPEPDEEQEMEPPALPLPLDFVEWEAIAITLAEWEHVADPFEKATHYLEKALYKMLTKNIVPIVTEELREAEKRRRLEEAIVHRKRSSRIAMKESEKEEARLAAKRKAEEEEKLARSRRQEARRKKEEAERVRRERAREERAKERDAREARAKAKAERQEREEAAAARSTATPSVNGTGPSSSIQPSRVVTPNGVRTPDWVLDCEVCHKQGLNMDDGLPMVSCGSCNRWQHIACHDLMDQRAGRHRRDWDKQQFFCIRCRQRAVNGGAYISHRSQPLPVHQQPYALQNDHGPIHLQKPGGMDPFAHSDPRYGHRSPVENGGGYPQQYMANNSPPVPYARAYTSAGLPFNHYQPEQRGLSRPALPSPQGSWSGSSSGYAARPEQMSGRMPASHFVPQYQHNGGVYASNRIPSAYPSHSSSSALPSFNDSHDPAGSMSSSRWQPPAANGYHPPNHNAVQEAAQSLAFMHDGISRYSSHSSGWPAQSSSYGQHSPTSSQPLHSYPHLQAPSPTNIDPLTGQPFR</sequence>
<feature type="compositionally biased region" description="Pro residues" evidence="4">
    <location>
        <begin position="10"/>
        <end position="21"/>
    </location>
</feature>
<proteinExistence type="predicted"/>
<feature type="region of interest" description="Disordered" evidence="4">
    <location>
        <begin position="1111"/>
        <end position="1158"/>
    </location>
</feature>
<feature type="compositionally biased region" description="Basic and acidic residues" evidence="4">
    <location>
        <begin position="146"/>
        <end position="161"/>
    </location>
</feature>
<evidence type="ECO:0000256" key="3">
    <source>
        <dbReference type="ARBA" id="ARBA00022833"/>
    </source>
</evidence>
<feature type="compositionally biased region" description="Low complexity" evidence="4">
    <location>
        <begin position="1047"/>
        <end position="1061"/>
    </location>
</feature>
<dbReference type="InterPro" id="IPR001965">
    <property type="entry name" value="Znf_PHD"/>
</dbReference>
<accession>A0A4V2K6K2</accession>
<dbReference type="AlphaFoldDB" id="A0A4V2K6K2"/>
<dbReference type="InterPro" id="IPR013083">
    <property type="entry name" value="Znf_RING/FYVE/PHD"/>
</dbReference>
<dbReference type="STRING" id="114155.A0A4V2K6K2"/>
<feature type="region of interest" description="Disordered" evidence="4">
    <location>
        <begin position="1045"/>
        <end position="1090"/>
    </location>
</feature>
<reference evidence="6 7" key="1">
    <citation type="submission" date="2019-01" db="EMBL/GenBank/DDBJ databases">
        <title>Draft genome sequences of three monokaryotic isolates of the white-rot basidiomycete fungus Dichomitus squalens.</title>
        <authorList>
            <consortium name="DOE Joint Genome Institute"/>
            <person name="Lopez S.C."/>
            <person name="Andreopoulos B."/>
            <person name="Pangilinan J."/>
            <person name="Lipzen A."/>
            <person name="Riley R."/>
            <person name="Ahrendt S."/>
            <person name="Ng V."/>
            <person name="Barry K."/>
            <person name="Daum C."/>
            <person name="Grigoriev I.V."/>
            <person name="Hilden K.S."/>
            <person name="Makela M.R."/>
            <person name="de Vries R.P."/>
        </authorList>
    </citation>
    <scope>NUCLEOTIDE SEQUENCE [LARGE SCALE GENOMIC DNA]</scope>
    <source>
        <strain evidence="6 7">CBS 464.89</strain>
    </source>
</reference>
<feature type="compositionally biased region" description="Acidic residues" evidence="4">
    <location>
        <begin position="444"/>
        <end position="453"/>
    </location>
</feature>
<feature type="compositionally biased region" description="Basic and acidic residues" evidence="4">
    <location>
        <begin position="520"/>
        <end position="537"/>
    </location>
</feature>
<dbReference type="PANTHER" id="PTHR35711:SF1">
    <property type="entry name" value="ECTODERMAL, ISOFORM F"/>
    <property type="match status" value="1"/>
</dbReference>
<dbReference type="Gene3D" id="3.30.40.10">
    <property type="entry name" value="Zinc/RING finger domain, C3HC4 (zinc finger)"/>
    <property type="match status" value="1"/>
</dbReference>
<dbReference type="PROSITE" id="PS01359">
    <property type="entry name" value="ZF_PHD_1"/>
    <property type="match status" value="1"/>
</dbReference>
<dbReference type="Pfam" id="PF00628">
    <property type="entry name" value="PHD"/>
    <property type="match status" value="1"/>
</dbReference>
<dbReference type="EMBL" id="ML145247">
    <property type="protein sequence ID" value="TBU52523.1"/>
    <property type="molecule type" value="Genomic_DNA"/>
</dbReference>
<evidence type="ECO:0000256" key="4">
    <source>
        <dbReference type="SAM" id="MobiDB-lite"/>
    </source>
</evidence>
<keyword evidence="2" id="KW-0863">Zinc-finger</keyword>
<dbReference type="GO" id="GO:0008270">
    <property type="term" value="F:zinc ion binding"/>
    <property type="evidence" value="ECO:0007669"/>
    <property type="project" value="UniProtKB-KW"/>
</dbReference>
<dbReference type="PANTHER" id="PTHR35711">
    <property type="entry name" value="EXPRESSED PROTEIN"/>
    <property type="match status" value="1"/>
</dbReference>
<organism evidence="6 7">
    <name type="scientific">Dichomitus squalens</name>
    <dbReference type="NCBI Taxonomy" id="114155"/>
    <lineage>
        <taxon>Eukaryota</taxon>
        <taxon>Fungi</taxon>
        <taxon>Dikarya</taxon>
        <taxon>Basidiomycota</taxon>
        <taxon>Agaricomycotina</taxon>
        <taxon>Agaricomycetes</taxon>
        <taxon>Polyporales</taxon>
        <taxon>Polyporaceae</taxon>
        <taxon>Dichomitus</taxon>
    </lineage>
</organism>
<feature type="compositionally biased region" description="Polar residues" evidence="4">
    <location>
        <begin position="806"/>
        <end position="827"/>
    </location>
</feature>
<feature type="compositionally biased region" description="Basic residues" evidence="4">
    <location>
        <begin position="469"/>
        <end position="479"/>
    </location>
</feature>
<feature type="compositionally biased region" description="Basic and acidic residues" evidence="4">
    <location>
        <begin position="728"/>
        <end position="802"/>
    </location>
</feature>
<feature type="compositionally biased region" description="Low complexity" evidence="4">
    <location>
        <begin position="337"/>
        <end position="352"/>
    </location>
</feature>
<feature type="compositionally biased region" description="Basic residues" evidence="4">
    <location>
        <begin position="609"/>
        <end position="618"/>
    </location>
</feature>
<feature type="compositionally biased region" description="Acidic residues" evidence="4">
    <location>
        <begin position="485"/>
        <end position="519"/>
    </location>
</feature>
<evidence type="ECO:0000313" key="6">
    <source>
        <dbReference type="EMBL" id="TBU52523.1"/>
    </source>
</evidence>
<evidence type="ECO:0000256" key="2">
    <source>
        <dbReference type="ARBA" id="ARBA00022771"/>
    </source>
</evidence>